<evidence type="ECO:0000313" key="1">
    <source>
        <dbReference type="EMBL" id="HJF68536.1"/>
    </source>
</evidence>
<reference evidence="1" key="1">
    <citation type="journal article" date="2021" name="PeerJ">
        <title>Extensive microbial diversity within the chicken gut microbiome revealed by metagenomics and culture.</title>
        <authorList>
            <person name="Gilroy R."/>
            <person name="Ravi A."/>
            <person name="Getino M."/>
            <person name="Pursley I."/>
            <person name="Horton D.L."/>
            <person name="Alikhan N.F."/>
            <person name="Baker D."/>
            <person name="Gharbi K."/>
            <person name="Hall N."/>
            <person name="Watson M."/>
            <person name="Adriaenssens E.M."/>
            <person name="Foster-Nyarko E."/>
            <person name="Jarju S."/>
            <person name="Secka A."/>
            <person name="Antonio M."/>
            <person name="Oren A."/>
            <person name="Chaudhuri R.R."/>
            <person name="La Ragione R."/>
            <person name="Hildebrand F."/>
            <person name="Pallen M.J."/>
        </authorList>
    </citation>
    <scope>NUCLEOTIDE SEQUENCE</scope>
    <source>
        <strain evidence="1">CHK149-3286</strain>
    </source>
</reference>
<comment type="caution">
    <text evidence="1">The sequence shown here is derived from an EMBL/GenBank/DDBJ whole genome shotgun (WGS) entry which is preliminary data.</text>
</comment>
<organism evidence="1 2">
    <name type="scientific">Staphylococcus kloosii</name>
    <dbReference type="NCBI Taxonomy" id="29384"/>
    <lineage>
        <taxon>Bacteria</taxon>
        <taxon>Bacillati</taxon>
        <taxon>Bacillota</taxon>
        <taxon>Bacilli</taxon>
        <taxon>Bacillales</taxon>
        <taxon>Staphylococcaceae</taxon>
        <taxon>Staphylococcus</taxon>
    </lineage>
</organism>
<accession>A0A921H126</accession>
<dbReference type="AlphaFoldDB" id="A0A921H126"/>
<dbReference type="EMBL" id="DYVT01000110">
    <property type="protein sequence ID" value="HJF68536.1"/>
    <property type="molecule type" value="Genomic_DNA"/>
</dbReference>
<reference evidence="1" key="2">
    <citation type="submission" date="2021-09" db="EMBL/GenBank/DDBJ databases">
        <authorList>
            <person name="Gilroy R."/>
        </authorList>
    </citation>
    <scope>NUCLEOTIDE SEQUENCE</scope>
    <source>
        <strain evidence="1">CHK149-3286</strain>
    </source>
</reference>
<protein>
    <submittedName>
        <fullName evidence="1">XRE family transcriptional regulator</fullName>
    </submittedName>
</protein>
<evidence type="ECO:0000313" key="2">
    <source>
        <dbReference type="Proteomes" id="UP000706163"/>
    </source>
</evidence>
<name>A0A921H126_9STAP</name>
<dbReference type="Proteomes" id="UP000706163">
    <property type="component" value="Unassembled WGS sequence"/>
</dbReference>
<dbReference type="RefSeq" id="WP_278675868.1">
    <property type="nucleotide sequence ID" value="NZ_DYVT01000110.1"/>
</dbReference>
<sequence>METNLGNEMANGVKILLNSNISGYQIDKDFEKLDQTSISRLRTKDYNISGMRFGTVENLYKAYLYYKETGHFDEQ</sequence>
<proteinExistence type="predicted"/>
<gene>
    <name evidence="1" type="ORF">K8V85_09525</name>
</gene>